<feature type="compositionally biased region" description="Basic and acidic residues" evidence="1">
    <location>
        <begin position="41"/>
        <end position="53"/>
    </location>
</feature>
<keyword evidence="3" id="KW-1185">Reference proteome</keyword>
<gene>
    <name evidence="2" type="ORF">BSTOLATCC_MIC64171</name>
</gene>
<accession>A0AAU9KB46</accession>
<feature type="region of interest" description="Disordered" evidence="1">
    <location>
        <begin position="41"/>
        <end position="67"/>
    </location>
</feature>
<dbReference type="Proteomes" id="UP001162131">
    <property type="component" value="Unassembled WGS sequence"/>
</dbReference>
<comment type="caution">
    <text evidence="2">The sequence shown here is derived from an EMBL/GenBank/DDBJ whole genome shotgun (WGS) entry which is preliminary data.</text>
</comment>
<dbReference type="EMBL" id="CAJZBQ010000062">
    <property type="protein sequence ID" value="CAG9335708.1"/>
    <property type="molecule type" value="Genomic_DNA"/>
</dbReference>
<evidence type="ECO:0000256" key="1">
    <source>
        <dbReference type="SAM" id="MobiDB-lite"/>
    </source>
</evidence>
<organism evidence="2 3">
    <name type="scientific">Blepharisma stoltei</name>
    <dbReference type="NCBI Taxonomy" id="1481888"/>
    <lineage>
        <taxon>Eukaryota</taxon>
        <taxon>Sar</taxon>
        <taxon>Alveolata</taxon>
        <taxon>Ciliophora</taxon>
        <taxon>Postciliodesmatophora</taxon>
        <taxon>Heterotrichea</taxon>
        <taxon>Heterotrichida</taxon>
        <taxon>Blepharismidae</taxon>
        <taxon>Blepharisma</taxon>
    </lineage>
</organism>
<reference evidence="2" key="1">
    <citation type="submission" date="2021-09" db="EMBL/GenBank/DDBJ databases">
        <authorList>
            <consortium name="AG Swart"/>
            <person name="Singh M."/>
            <person name="Singh A."/>
            <person name="Seah K."/>
            <person name="Emmerich C."/>
        </authorList>
    </citation>
    <scope>NUCLEOTIDE SEQUENCE</scope>
    <source>
        <strain evidence="2">ATCC30299</strain>
    </source>
</reference>
<feature type="compositionally biased region" description="Basic residues" evidence="1">
    <location>
        <begin position="54"/>
        <end position="65"/>
    </location>
</feature>
<evidence type="ECO:0000313" key="3">
    <source>
        <dbReference type="Proteomes" id="UP001162131"/>
    </source>
</evidence>
<proteinExistence type="predicted"/>
<dbReference type="AlphaFoldDB" id="A0AAU9KB46"/>
<sequence>MNKKSDYEATVFSGMYSLIFKSSKGTSNLQLPNIFMEEVSEVKEAESQKEDKKNSKKKRSRKSPKMKVTACPHYNNRHYAKNMCNSCYHKSGRDKKAWTCPHQDRSLYAKGMCQLCYLRSYHRARICKPINTEDLAI</sequence>
<name>A0AAU9KB46_9CILI</name>
<protein>
    <submittedName>
        <fullName evidence="2">Uncharacterized protein</fullName>
    </submittedName>
</protein>
<evidence type="ECO:0000313" key="2">
    <source>
        <dbReference type="EMBL" id="CAG9335708.1"/>
    </source>
</evidence>